<feature type="compositionally biased region" description="Basic and acidic residues" evidence="6">
    <location>
        <begin position="8"/>
        <end position="24"/>
    </location>
</feature>
<dbReference type="SUPFAM" id="SSF52540">
    <property type="entry name" value="P-loop containing nucleoside triphosphate hydrolases"/>
    <property type="match status" value="1"/>
</dbReference>
<feature type="domain" description="R13L1/DRL21-like LRR repeat region" evidence="11">
    <location>
        <begin position="821"/>
        <end position="957"/>
    </location>
</feature>
<dbReference type="SUPFAM" id="SSF52058">
    <property type="entry name" value="L domain-like"/>
    <property type="match status" value="2"/>
</dbReference>
<dbReference type="InterPro" id="IPR041118">
    <property type="entry name" value="Rx_N"/>
</dbReference>
<proteinExistence type="predicted"/>
<evidence type="ECO:0000256" key="3">
    <source>
        <dbReference type="ARBA" id="ARBA00022741"/>
    </source>
</evidence>
<dbReference type="InterPro" id="IPR027417">
    <property type="entry name" value="P-loop_NTPase"/>
</dbReference>
<feature type="domain" description="NB-ARC" evidence="7">
    <location>
        <begin position="299"/>
        <end position="479"/>
    </location>
</feature>
<dbReference type="InterPro" id="IPR038005">
    <property type="entry name" value="RX-like_CC"/>
</dbReference>
<dbReference type="InterPro" id="IPR056789">
    <property type="entry name" value="LRR_R13L1-DRL21"/>
</dbReference>
<dbReference type="GO" id="GO:0051707">
    <property type="term" value="P:response to other organism"/>
    <property type="evidence" value="ECO:0007669"/>
    <property type="project" value="UniProtKB-ARBA"/>
</dbReference>
<dbReference type="GO" id="GO:0005524">
    <property type="term" value="F:ATP binding"/>
    <property type="evidence" value="ECO:0007669"/>
    <property type="project" value="UniProtKB-KW"/>
</dbReference>
<dbReference type="InterPro" id="IPR042197">
    <property type="entry name" value="Apaf_helical"/>
</dbReference>
<dbReference type="InterPro" id="IPR055414">
    <property type="entry name" value="LRR_R13L4/SHOC2-like"/>
</dbReference>
<feature type="domain" description="Disease resistance N-terminal" evidence="8">
    <location>
        <begin position="135"/>
        <end position="221"/>
    </location>
</feature>
<evidence type="ECO:0000256" key="5">
    <source>
        <dbReference type="ARBA" id="ARBA00022840"/>
    </source>
</evidence>
<keyword evidence="5" id="KW-0067">ATP-binding</keyword>
<dbReference type="FunFam" id="3.40.50.300:FF:001091">
    <property type="entry name" value="Probable disease resistance protein At1g61300"/>
    <property type="match status" value="1"/>
</dbReference>
<dbReference type="GO" id="GO:0006952">
    <property type="term" value="P:defense response"/>
    <property type="evidence" value="ECO:0007669"/>
    <property type="project" value="UniProtKB-KW"/>
</dbReference>
<evidence type="ECO:0000259" key="8">
    <source>
        <dbReference type="Pfam" id="PF18052"/>
    </source>
</evidence>
<dbReference type="Pfam" id="PF25019">
    <property type="entry name" value="LRR_R13L1-DRL21"/>
    <property type="match status" value="1"/>
</dbReference>
<dbReference type="Pfam" id="PF18052">
    <property type="entry name" value="Rx_N"/>
    <property type="match status" value="1"/>
</dbReference>
<dbReference type="EMBL" id="JADGMS010000017">
    <property type="protein sequence ID" value="KAF9664121.1"/>
    <property type="molecule type" value="Genomic_DNA"/>
</dbReference>
<dbReference type="InterPro" id="IPR036388">
    <property type="entry name" value="WH-like_DNA-bd_sf"/>
</dbReference>
<evidence type="ECO:0000256" key="4">
    <source>
        <dbReference type="ARBA" id="ARBA00022821"/>
    </source>
</evidence>
<dbReference type="Pfam" id="PF00931">
    <property type="entry name" value="NB-ARC"/>
    <property type="match status" value="1"/>
</dbReference>
<evidence type="ECO:0000313" key="13">
    <source>
        <dbReference type="Proteomes" id="UP000657918"/>
    </source>
</evidence>
<evidence type="ECO:0000259" key="9">
    <source>
        <dbReference type="Pfam" id="PF23559"/>
    </source>
</evidence>
<dbReference type="Gene3D" id="3.40.50.300">
    <property type="entry name" value="P-loop containing nucleotide triphosphate hydrolases"/>
    <property type="match status" value="1"/>
</dbReference>
<sequence>MSENIEEQDVRQAVRTRDDPEIRENIEAEGSPSAGCANIGYGEAENSSIQLQGRNRKEPIWMQDYVLGEELLEEDRNLAIQACAPCGAHAVGHCCSHLIYFSSHTALTFSFHLFYSSTSIPKQAMAEAIVSALASTIMGNLNSSILQELGLAGSLEIDLEHLGRTFTTIQAVLQDAEVKQWKDEAIKVWLGHLKDAAYDVDDLLDEFAIEAQWQQQRRGLKNRLRSFSSISHNPLVFRSRMAHKLKNMRDKLDAIANDKNKFGLASGVGDIAADHTYDWRLTSSLVNESEILGRGKEKEVLVNILLSDAGDLPIYAICGIGGLGKTTLAQLVYNDKRVQQHFGLRIWVCVSTDFDIKRLTRAIIESIDLQELDPLQQHLQQKLTRDLQELDPLQQRLQQKLTGKKFLLVLDDVWDDCGDRWSWWIKLKEVLRSGAKGSAVMVTTRDEMVARRMAAGYIKDMERLSEEDSWELFQRLAIGMRRKEEWVQLEAIGASIVKKCCGVPLALKALGNLMRLKDSEDQWIAVKESEIWDLREDAREILPALRLSYINLSPHLKQCFAFCSIFPKDHVMRREELVALWMANGFICCRREMDLPVKGIEIFNELVRRSFLQEVQDDGFGNITCKMHDLMHDLAQSIMSRECLLIDDNKEFQISEKIRYVGANGELSYAPKNKDIKFRSLRSVLLFRTFGYRRHVGDDALLLRFTQQKHLRALDIGISTSNTFPKSICDLKHLRFLDVSNSFIQKLPESITSLQNLQTLDLRYCRSLIRLPQGMKHMKSLVYLDITGCDALRFMPRGMGQLMCLRKLSLFIVGKEEGRHIGELEGLNNLAVELRITDLDNVQNVADARSANLKLKTALLSLALSWQGNGKDSTPCVRSLPNKRAEEVLGALQPHSNLKKLKLIGYCGSKFPSNWMMNLNLTLPHLVKIKIRECPNCEQLPPFGKLQFLKRLELWGMDGVKCIDSHVYGDGQNPFPSLEKLVFVSMMRLEQWDACRFPCLQELDVRDCPLLTKIPIIPSVKKVRIRGKASFLTSVSNFTSITSLCIEAFANVMELPEGFLQNPTLLESLEIYKMRDLQSLSNKVFDNLSALKRLWIFGCDALESLPEEGFRNMTSLEALSIFYCGRLNSLPVNGLCGLSSLRRLCIGRCYNLASLTEGVRHLTALEDLFLDECPKLNSLPESIQHLTSLKSLTIFDCKGLASLPNQIGYLTSLSNLYIQDCPNLVSLPDGVQSLSNLNQLKISNCPKLAKRCKKEKGEDWPKISHIPHIKITRKHSNDIFELNSSNIWEIFLLVDSVENHMIAGG</sequence>
<evidence type="ECO:0000256" key="6">
    <source>
        <dbReference type="SAM" id="MobiDB-lite"/>
    </source>
</evidence>
<dbReference type="OrthoDB" id="5279713at2759"/>
<organism evidence="12 13">
    <name type="scientific">Salix dunnii</name>
    <dbReference type="NCBI Taxonomy" id="1413687"/>
    <lineage>
        <taxon>Eukaryota</taxon>
        <taxon>Viridiplantae</taxon>
        <taxon>Streptophyta</taxon>
        <taxon>Embryophyta</taxon>
        <taxon>Tracheophyta</taxon>
        <taxon>Spermatophyta</taxon>
        <taxon>Magnoliopsida</taxon>
        <taxon>eudicotyledons</taxon>
        <taxon>Gunneridae</taxon>
        <taxon>Pentapetalae</taxon>
        <taxon>rosids</taxon>
        <taxon>fabids</taxon>
        <taxon>Malpighiales</taxon>
        <taxon>Salicaceae</taxon>
        <taxon>Saliceae</taxon>
        <taxon>Salix</taxon>
    </lineage>
</organism>
<accession>A0A835J7B7</accession>
<dbReference type="InterPro" id="IPR032675">
    <property type="entry name" value="LRR_dom_sf"/>
</dbReference>
<evidence type="ECO:0008006" key="14">
    <source>
        <dbReference type="Google" id="ProtNLM"/>
    </source>
</evidence>
<dbReference type="PANTHER" id="PTHR36766">
    <property type="entry name" value="PLANT BROAD-SPECTRUM MILDEW RESISTANCE PROTEIN RPW8"/>
    <property type="match status" value="1"/>
</dbReference>
<feature type="domain" description="Disease resistance protein winged helix" evidence="9">
    <location>
        <begin position="565"/>
        <end position="635"/>
    </location>
</feature>
<dbReference type="Gene3D" id="3.80.10.10">
    <property type="entry name" value="Ribonuclease Inhibitor"/>
    <property type="match status" value="4"/>
</dbReference>
<feature type="region of interest" description="Disordered" evidence="6">
    <location>
        <begin position="1"/>
        <end position="24"/>
    </location>
</feature>
<dbReference type="Pfam" id="PF23598">
    <property type="entry name" value="LRR_14"/>
    <property type="match status" value="1"/>
</dbReference>
<dbReference type="PRINTS" id="PR00364">
    <property type="entry name" value="DISEASERSIST"/>
</dbReference>
<keyword evidence="2" id="KW-0677">Repeat</keyword>
<reference evidence="12 13" key="1">
    <citation type="submission" date="2020-10" db="EMBL/GenBank/DDBJ databases">
        <title>Plant Genome Project.</title>
        <authorList>
            <person name="Zhang R.-G."/>
        </authorList>
    </citation>
    <scope>NUCLEOTIDE SEQUENCE [LARGE SCALE GENOMIC DNA]</scope>
    <source>
        <strain evidence="12">FAFU-HL-1</strain>
        <tissue evidence="12">Leaf</tissue>
    </source>
</reference>
<keyword evidence="4" id="KW-0611">Plant defense</keyword>
<evidence type="ECO:0000256" key="2">
    <source>
        <dbReference type="ARBA" id="ARBA00022737"/>
    </source>
</evidence>
<dbReference type="InterPro" id="IPR002182">
    <property type="entry name" value="NB-ARC"/>
</dbReference>
<dbReference type="Gene3D" id="1.20.5.4130">
    <property type="match status" value="1"/>
</dbReference>
<dbReference type="Gene3D" id="1.10.8.430">
    <property type="entry name" value="Helical domain of apoptotic protease-activating factors"/>
    <property type="match status" value="1"/>
</dbReference>
<dbReference type="FunFam" id="1.10.10.10:FF:000322">
    <property type="entry name" value="Probable disease resistance protein At1g63360"/>
    <property type="match status" value="1"/>
</dbReference>
<evidence type="ECO:0000313" key="12">
    <source>
        <dbReference type="EMBL" id="KAF9664121.1"/>
    </source>
</evidence>
<dbReference type="Proteomes" id="UP000657918">
    <property type="component" value="Unassembled WGS sequence"/>
</dbReference>
<evidence type="ECO:0000256" key="1">
    <source>
        <dbReference type="ARBA" id="ARBA00022614"/>
    </source>
</evidence>
<evidence type="ECO:0000259" key="10">
    <source>
        <dbReference type="Pfam" id="PF23598"/>
    </source>
</evidence>
<dbReference type="PANTHER" id="PTHR36766:SF47">
    <property type="entry name" value="NB-ARC DOMAIN-CONTAINING PROTEIN"/>
    <property type="match status" value="1"/>
</dbReference>
<dbReference type="InterPro" id="IPR058922">
    <property type="entry name" value="WHD_DRP"/>
</dbReference>
<protein>
    <recommendedName>
        <fullName evidence="14">Disease resistance protein RGA3</fullName>
    </recommendedName>
</protein>
<gene>
    <name evidence="12" type="ORF">SADUNF_Sadunf17G0123200</name>
</gene>
<dbReference type="GO" id="GO:0043531">
    <property type="term" value="F:ADP binding"/>
    <property type="evidence" value="ECO:0007669"/>
    <property type="project" value="InterPro"/>
</dbReference>
<name>A0A835J7B7_9ROSI</name>
<dbReference type="Gene3D" id="1.10.10.10">
    <property type="entry name" value="Winged helix-like DNA-binding domain superfamily/Winged helix DNA-binding domain"/>
    <property type="match status" value="1"/>
</dbReference>
<evidence type="ECO:0000259" key="7">
    <source>
        <dbReference type="Pfam" id="PF00931"/>
    </source>
</evidence>
<dbReference type="Pfam" id="PF23559">
    <property type="entry name" value="WHD_DRP"/>
    <property type="match status" value="1"/>
</dbReference>
<comment type="caution">
    <text evidence="12">The sequence shown here is derived from an EMBL/GenBank/DDBJ whole genome shotgun (WGS) entry which is preliminary data.</text>
</comment>
<evidence type="ECO:0000259" key="11">
    <source>
        <dbReference type="Pfam" id="PF25019"/>
    </source>
</evidence>
<keyword evidence="1" id="KW-0433">Leucine-rich repeat</keyword>
<feature type="domain" description="Disease resistance R13L4/SHOC-2-like LRR" evidence="10">
    <location>
        <begin position="1124"/>
        <end position="1276"/>
    </location>
</feature>
<keyword evidence="13" id="KW-1185">Reference proteome</keyword>
<keyword evidence="3" id="KW-0547">Nucleotide-binding</keyword>
<dbReference type="CDD" id="cd14798">
    <property type="entry name" value="RX-CC_like"/>
    <property type="match status" value="1"/>
</dbReference>